<sequence>MLKSSAKCSGHLVSGNGILFFQIFDCTGQRISSITF</sequence>
<protein>
    <submittedName>
        <fullName evidence="1">Uncharacterized protein</fullName>
    </submittedName>
</protein>
<name>J9CWV1_9ZZZZ</name>
<proteinExistence type="predicted"/>
<organism evidence="1">
    <name type="scientific">gut metagenome</name>
    <dbReference type="NCBI Taxonomy" id="749906"/>
    <lineage>
        <taxon>unclassified sequences</taxon>
        <taxon>metagenomes</taxon>
        <taxon>organismal metagenomes</taxon>
    </lineage>
</organism>
<evidence type="ECO:0000313" key="1">
    <source>
        <dbReference type="EMBL" id="EJX04731.1"/>
    </source>
</evidence>
<gene>
    <name evidence="1" type="ORF">EVA_07161</name>
</gene>
<dbReference type="AlphaFoldDB" id="J9CWV1"/>
<accession>J9CWV1</accession>
<reference evidence="1" key="1">
    <citation type="journal article" date="2012" name="PLoS ONE">
        <title>Gene sets for utilization of primary and secondary nutrition supplies in the distal gut of endangered iberian lynx.</title>
        <authorList>
            <person name="Alcaide M."/>
            <person name="Messina E."/>
            <person name="Richter M."/>
            <person name="Bargiela R."/>
            <person name="Peplies J."/>
            <person name="Huws S.A."/>
            <person name="Newbold C.J."/>
            <person name="Golyshin P.N."/>
            <person name="Simon M.A."/>
            <person name="Lopez G."/>
            <person name="Yakimov M.M."/>
            <person name="Ferrer M."/>
        </authorList>
    </citation>
    <scope>NUCLEOTIDE SEQUENCE</scope>
</reference>
<comment type="caution">
    <text evidence="1">The sequence shown here is derived from an EMBL/GenBank/DDBJ whole genome shotgun (WGS) entry which is preliminary data.</text>
</comment>
<dbReference type="EMBL" id="AMCI01001706">
    <property type="protein sequence ID" value="EJX04731.1"/>
    <property type="molecule type" value="Genomic_DNA"/>
</dbReference>